<gene>
    <name evidence="1" type="ORF">PSHT_03812</name>
</gene>
<evidence type="ECO:0000313" key="2">
    <source>
        <dbReference type="Proteomes" id="UP000238274"/>
    </source>
</evidence>
<name>A0A2S4WEM4_9BASI</name>
<dbReference type="AlphaFoldDB" id="A0A2S4WEM4"/>
<dbReference type="VEuPathDB" id="FungiDB:PSTT_12498"/>
<reference evidence="1 2" key="1">
    <citation type="submission" date="2017-12" db="EMBL/GenBank/DDBJ databases">
        <title>Gene loss provides genomic basis for host adaptation in cereal stripe rust fungi.</title>
        <authorList>
            <person name="Xia C."/>
        </authorList>
    </citation>
    <scope>NUCLEOTIDE SEQUENCE [LARGE SCALE GENOMIC DNA]</scope>
    <source>
        <strain evidence="1 2">93TX-2</strain>
    </source>
</reference>
<accession>A0A2S4WEM4</accession>
<dbReference type="EMBL" id="PKSM01000037">
    <property type="protein sequence ID" value="POW20167.1"/>
    <property type="molecule type" value="Genomic_DNA"/>
</dbReference>
<organism evidence="1 2">
    <name type="scientific">Puccinia striiformis</name>
    <dbReference type="NCBI Taxonomy" id="27350"/>
    <lineage>
        <taxon>Eukaryota</taxon>
        <taxon>Fungi</taxon>
        <taxon>Dikarya</taxon>
        <taxon>Basidiomycota</taxon>
        <taxon>Pucciniomycotina</taxon>
        <taxon>Pucciniomycetes</taxon>
        <taxon>Pucciniales</taxon>
        <taxon>Pucciniaceae</taxon>
        <taxon>Puccinia</taxon>
    </lineage>
</organism>
<protein>
    <submittedName>
        <fullName evidence="1">Uncharacterized protein</fullName>
    </submittedName>
</protein>
<dbReference type="VEuPathDB" id="FungiDB:PSHT_03812"/>
<proteinExistence type="predicted"/>
<evidence type="ECO:0000313" key="1">
    <source>
        <dbReference type="EMBL" id="POW20167.1"/>
    </source>
</evidence>
<dbReference type="Proteomes" id="UP000238274">
    <property type="component" value="Unassembled WGS sequence"/>
</dbReference>
<keyword evidence="2" id="KW-1185">Reference proteome</keyword>
<sequence length="200" mass="22450">MALKEIATPPARNFVCPNPPTLFSAVGRHRTRFSSAEQQKVRRVLDLTPEQKKPPPFGLVPSLSHLIGPEVPPLPLQMVLVKIAMSTSLFWLPHSESGSSPENGNRAETELNKVRVMAMAAGDAMSNEMLRVYRFALGALWLGRSGHSGHLILLRALPNLWALYHSIGFLRFHATFQDSRMLWRYLVAPGILAFDWHLEH</sequence>
<reference evidence="2" key="3">
    <citation type="journal article" date="2018" name="Mol. Plant Microbe Interact.">
        <title>Genome sequence resources for the wheat stripe rust pathogen (Puccinia striiformis f. sp. tritici) and the barley stripe rust pathogen (Puccinia striiformis f. sp. hordei).</title>
        <authorList>
            <person name="Xia C."/>
            <person name="Wang M."/>
            <person name="Yin C."/>
            <person name="Cornejo O.E."/>
            <person name="Hulbert S.H."/>
            <person name="Chen X."/>
        </authorList>
    </citation>
    <scope>NUCLEOTIDE SEQUENCE [LARGE SCALE GENOMIC DNA]</scope>
    <source>
        <strain evidence="2">93TX-2</strain>
    </source>
</reference>
<comment type="caution">
    <text evidence="1">The sequence shown here is derived from an EMBL/GenBank/DDBJ whole genome shotgun (WGS) entry which is preliminary data.</text>
</comment>
<reference evidence="2" key="2">
    <citation type="journal article" date="2018" name="BMC Genomics">
        <title>Genomic insights into host adaptation between the wheat stripe rust pathogen (Puccinia striiformis f. sp. tritici) and the barley stripe rust pathogen (Puccinia striiformis f. sp. hordei).</title>
        <authorList>
            <person name="Xia C."/>
            <person name="Wang M."/>
            <person name="Yin C."/>
            <person name="Cornejo O.E."/>
            <person name="Hulbert S.H."/>
            <person name="Chen X."/>
        </authorList>
    </citation>
    <scope>NUCLEOTIDE SEQUENCE [LARGE SCALE GENOMIC DNA]</scope>
    <source>
        <strain evidence="2">93TX-2</strain>
    </source>
</reference>